<reference evidence="2 3" key="1">
    <citation type="submission" date="2017-03" db="EMBL/GenBank/DDBJ databases">
        <title>Genome sequencing of Shewanella japonica KCTC 22435.</title>
        <authorList>
            <person name="Kim K.M."/>
        </authorList>
    </citation>
    <scope>NUCLEOTIDE SEQUENCE [LARGE SCALE GENOMIC DNA]</scope>
    <source>
        <strain evidence="2 3">KCTC 22435</strain>
    </source>
</reference>
<dbReference type="SMART" id="SM00450">
    <property type="entry name" value="RHOD"/>
    <property type="match status" value="1"/>
</dbReference>
<name>A0ABN4YLF5_9GAMM</name>
<dbReference type="InterPro" id="IPR052367">
    <property type="entry name" value="Thiosulfate_ST/Rhodanese-like"/>
</dbReference>
<protein>
    <submittedName>
        <fullName evidence="2">Rhodanese-like domain-containing protein</fullName>
    </submittedName>
</protein>
<evidence type="ECO:0000313" key="3">
    <source>
        <dbReference type="Proteomes" id="UP000191820"/>
    </source>
</evidence>
<organism evidence="2 3">
    <name type="scientific">Shewanella japonica</name>
    <dbReference type="NCBI Taxonomy" id="93973"/>
    <lineage>
        <taxon>Bacteria</taxon>
        <taxon>Pseudomonadati</taxon>
        <taxon>Pseudomonadota</taxon>
        <taxon>Gammaproteobacteria</taxon>
        <taxon>Alteromonadales</taxon>
        <taxon>Shewanellaceae</taxon>
        <taxon>Shewanella</taxon>
    </lineage>
</organism>
<accession>A0ABN4YLF5</accession>
<dbReference type="CDD" id="cd00158">
    <property type="entry name" value="RHOD"/>
    <property type="match status" value="1"/>
</dbReference>
<dbReference type="PANTHER" id="PTHR45431">
    <property type="entry name" value="RHODANESE-LIKE DOMAIN-CONTAINING PROTEIN 15, CHLOROPLASTIC"/>
    <property type="match status" value="1"/>
</dbReference>
<dbReference type="SUPFAM" id="SSF52821">
    <property type="entry name" value="Rhodanese/Cell cycle control phosphatase"/>
    <property type="match status" value="1"/>
</dbReference>
<dbReference type="Gene3D" id="3.40.250.10">
    <property type="entry name" value="Rhodanese-like domain"/>
    <property type="match status" value="1"/>
</dbReference>
<feature type="domain" description="Rhodanese" evidence="1">
    <location>
        <begin position="42"/>
        <end position="124"/>
    </location>
</feature>
<dbReference type="InterPro" id="IPR001763">
    <property type="entry name" value="Rhodanese-like_dom"/>
</dbReference>
<dbReference type="InterPro" id="IPR036873">
    <property type="entry name" value="Rhodanese-like_dom_sf"/>
</dbReference>
<dbReference type="PANTHER" id="PTHR45431:SF3">
    <property type="entry name" value="RHODANESE-LIKE DOMAIN-CONTAINING PROTEIN 15, CHLOROPLASTIC"/>
    <property type="match status" value="1"/>
</dbReference>
<sequence length="126" mass="13777">MQQHPTRFLNQVALLLFAGLALVLSTVSIADEMPPAVAWDKINNGAIIIDVRTEQEFAAGHLDGAINIPFELVLKQLTKQKIDKDTAIVLYCRSGRRSGIANNDLVEAGFTQTYNGGGFEQLIAHQ</sequence>
<dbReference type="Pfam" id="PF00581">
    <property type="entry name" value="Rhodanese"/>
    <property type="match status" value="1"/>
</dbReference>
<gene>
    <name evidence="2" type="ORF">SJ2017_2789</name>
</gene>
<evidence type="ECO:0000259" key="1">
    <source>
        <dbReference type="PROSITE" id="PS50206"/>
    </source>
</evidence>
<dbReference type="PROSITE" id="PS50206">
    <property type="entry name" value="RHODANESE_3"/>
    <property type="match status" value="1"/>
</dbReference>
<evidence type="ECO:0000313" key="2">
    <source>
        <dbReference type="EMBL" id="ARD23070.1"/>
    </source>
</evidence>
<keyword evidence="3" id="KW-1185">Reference proteome</keyword>
<dbReference type="RefSeq" id="WP_244899700.1">
    <property type="nucleotide sequence ID" value="NZ_CP020472.1"/>
</dbReference>
<proteinExistence type="predicted"/>
<dbReference type="EMBL" id="CP020472">
    <property type="protein sequence ID" value="ARD23070.1"/>
    <property type="molecule type" value="Genomic_DNA"/>
</dbReference>
<dbReference type="Proteomes" id="UP000191820">
    <property type="component" value="Chromosome"/>
</dbReference>